<organism evidence="7 8">
    <name type="scientific">Pterulicium gracile</name>
    <dbReference type="NCBI Taxonomy" id="1884261"/>
    <lineage>
        <taxon>Eukaryota</taxon>
        <taxon>Fungi</taxon>
        <taxon>Dikarya</taxon>
        <taxon>Basidiomycota</taxon>
        <taxon>Agaricomycotina</taxon>
        <taxon>Agaricomycetes</taxon>
        <taxon>Agaricomycetidae</taxon>
        <taxon>Agaricales</taxon>
        <taxon>Pleurotineae</taxon>
        <taxon>Pterulaceae</taxon>
        <taxon>Pterulicium</taxon>
    </lineage>
</organism>
<evidence type="ECO:0000313" key="8">
    <source>
        <dbReference type="Proteomes" id="UP000305067"/>
    </source>
</evidence>
<dbReference type="GO" id="GO:0005576">
    <property type="term" value="C:extracellular region"/>
    <property type="evidence" value="ECO:0007669"/>
    <property type="project" value="TreeGrafter"/>
</dbReference>
<reference evidence="7 8" key="1">
    <citation type="journal article" date="2019" name="Nat. Ecol. Evol.">
        <title>Megaphylogeny resolves global patterns of mushroom evolution.</title>
        <authorList>
            <person name="Varga T."/>
            <person name="Krizsan K."/>
            <person name="Foldi C."/>
            <person name="Dima B."/>
            <person name="Sanchez-Garcia M."/>
            <person name="Sanchez-Ramirez S."/>
            <person name="Szollosi G.J."/>
            <person name="Szarkandi J.G."/>
            <person name="Papp V."/>
            <person name="Albert L."/>
            <person name="Andreopoulos W."/>
            <person name="Angelini C."/>
            <person name="Antonin V."/>
            <person name="Barry K.W."/>
            <person name="Bougher N.L."/>
            <person name="Buchanan P."/>
            <person name="Buyck B."/>
            <person name="Bense V."/>
            <person name="Catcheside P."/>
            <person name="Chovatia M."/>
            <person name="Cooper J."/>
            <person name="Damon W."/>
            <person name="Desjardin D."/>
            <person name="Finy P."/>
            <person name="Geml J."/>
            <person name="Haridas S."/>
            <person name="Hughes K."/>
            <person name="Justo A."/>
            <person name="Karasinski D."/>
            <person name="Kautmanova I."/>
            <person name="Kiss B."/>
            <person name="Kocsube S."/>
            <person name="Kotiranta H."/>
            <person name="LaButti K.M."/>
            <person name="Lechner B.E."/>
            <person name="Liimatainen K."/>
            <person name="Lipzen A."/>
            <person name="Lukacs Z."/>
            <person name="Mihaltcheva S."/>
            <person name="Morgado L.N."/>
            <person name="Niskanen T."/>
            <person name="Noordeloos M.E."/>
            <person name="Ohm R.A."/>
            <person name="Ortiz-Santana B."/>
            <person name="Ovrebo C."/>
            <person name="Racz N."/>
            <person name="Riley R."/>
            <person name="Savchenko A."/>
            <person name="Shiryaev A."/>
            <person name="Soop K."/>
            <person name="Spirin V."/>
            <person name="Szebenyi C."/>
            <person name="Tomsovsky M."/>
            <person name="Tulloss R.E."/>
            <person name="Uehling J."/>
            <person name="Grigoriev I.V."/>
            <person name="Vagvolgyi C."/>
            <person name="Papp T."/>
            <person name="Martin F.M."/>
            <person name="Miettinen O."/>
            <person name="Hibbett D.S."/>
            <person name="Nagy L.G."/>
        </authorList>
    </citation>
    <scope>NUCLEOTIDE SEQUENCE [LARGE SCALE GENOMIC DNA]</scope>
    <source>
        <strain evidence="7 8">CBS 309.79</strain>
    </source>
</reference>
<keyword evidence="2 4" id="KW-0378">Hydrolase</keyword>
<dbReference type="PANTHER" id="PTHR31297">
    <property type="entry name" value="GLUCAN ENDO-1,6-BETA-GLUCOSIDASE B"/>
    <property type="match status" value="1"/>
</dbReference>
<feature type="chain" id="PRO_5022939570" evidence="5">
    <location>
        <begin position="22"/>
        <end position="417"/>
    </location>
</feature>
<evidence type="ECO:0000259" key="6">
    <source>
        <dbReference type="Pfam" id="PF00150"/>
    </source>
</evidence>
<dbReference type="InterPro" id="IPR017853">
    <property type="entry name" value="GH"/>
</dbReference>
<evidence type="ECO:0000256" key="4">
    <source>
        <dbReference type="RuleBase" id="RU361153"/>
    </source>
</evidence>
<dbReference type="InterPro" id="IPR001547">
    <property type="entry name" value="Glyco_hydro_5"/>
</dbReference>
<accession>A0A5C3QBJ5</accession>
<evidence type="ECO:0000256" key="5">
    <source>
        <dbReference type="SAM" id="SignalP"/>
    </source>
</evidence>
<dbReference type="GO" id="GO:0008422">
    <property type="term" value="F:beta-glucosidase activity"/>
    <property type="evidence" value="ECO:0007669"/>
    <property type="project" value="TreeGrafter"/>
</dbReference>
<dbReference type="EMBL" id="ML178839">
    <property type="protein sequence ID" value="TFK98419.1"/>
    <property type="molecule type" value="Genomic_DNA"/>
</dbReference>
<keyword evidence="5" id="KW-0732">Signal</keyword>
<dbReference type="SUPFAM" id="SSF51445">
    <property type="entry name" value="(Trans)glycosidases"/>
    <property type="match status" value="1"/>
</dbReference>
<evidence type="ECO:0000313" key="7">
    <source>
        <dbReference type="EMBL" id="TFK98419.1"/>
    </source>
</evidence>
<keyword evidence="8" id="KW-1185">Reference proteome</keyword>
<evidence type="ECO:0000256" key="2">
    <source>
        <dbReference type="ARBA" id="ARBA00022801"/>
    </source>
</evidence>
<feature type="domain" description="Glycoside hydrolase family 5" evidence="6">
    <location>
        <begin position="83"/>
        <end position="314"/>
    </location>
</feature>
<dbReference type="PANTHER" id="PTHR31297:SF42">
    <property type="entry name" value="GLYCOSIDE HYDROLASE FAMILY 5 DOMAIN-CONTAINING PROTEIN"/>
    <property type="match status" value="1"/>
</dbReference>
<dbReference type="AlphaFoldDB" id="A0A5C3QBJ5"/>
<dbReference type="GO" id="GO:0009251">
    <property type="term" value="P:glucan catabolic process"/>
    <property type="evidence" value="ECO:0007669"/>
    <property type="project" value="TreeGrafter"/>
</dbReference>
<proteinExistence type="inferred from homology"/>
<keyword evidence="3 4" id="KW-0326">Glycosidase</keyword>
<gene>
    <name evidence="7" type="ORF">BDV98DRAFT_595653</name>
</gene>
<comment type="similarity">
    <text evidence="1 4">Belongs to the glycosyl hydrolase 5 (cellulase A) family.</text>
</comment>
<evidence type="ECO:0000256" key="1">
    <source>
        <dbReference type="ARBA" id="ARBA00005641"/>
    </source>
</evidence>
<dbReference type="Pfam" id="PF00150">
    <property type="entry name" value="Cellulase"/>
    <property type="match status" value="1"/>
</dbReference>
<dbReference type="OrthoDB" id="62120at2759"/>
<sequence length="417" mass="46213">MRLKLTTLVALLYPFLVQVKAINQRFPYGSQKIRGVNLGGWLLLEPWITPSVFQATGNDAIVDEFTFGQLQDRGTAEAALRRHWDSFITEGDFGAIRGAGLNHVRIPIGYWAFQPDAPFITGALPYLDRAVGWARNNGLKVIVDLHGAPGSQNGFDNSGQRTNNPQWLNGDNIARTNAIVKQIAQRYEDDVNTVSAIAALNEPTGFRGQNWVDAIRQFGYDAYGSIRFPNGNSQPSDFAVILSDGFEPLSTWSNFLPPPQYQSVLLDKHVYQVFSEAELGKSQDGFISEACSLAGQLTSSPLDVVVGEWTLASTDCAYWLNARGRGARYEGRYDGSRYIGSCNGKTGGNGASTFSQDYKNFLRRFYEAQTTTFEKGAGWIFWTWKAEQADDWSYQAGLNGGWIPRYPTNRAYPGVCG</sequence>
<dbReference type="GO" id="GO:0009986">
    <property type="term" value="C:cell surface"/>
    <property type="evidence" value="ECO:0007669"/>
    <property type="project" value="TreeGrafter"/>
</dbReference>
<dbReference type="Proteomes" id="UP000305067">
    <property type="component" value="Unassembled WGS sequence"/>
</dbReference>
<feature type="signal peptide" evidence="5">
    <location>
        <begin position="1"/>
        <end position="21"/>
    </location>
</feature>
<dbReference type="STRING" id="1884261.A0A5C3QBJ5"/>
<name>A0A5C3QBJ5_9AGAR</name>
<protein>
    <submittedName>
        <fullName evidence="7">Glycoside hydrolase family 5 protein</fullName>
    </submittedName>
</protein>
<evidence type="ECO:0000256" key="3">
    <source>
        <dbReference type="ARBA" id="ARBA00023295"/>
    </source>
</evidence>
<dbReference type="Gene3D" id="3.20.20.80">
    <property type="entry name" value="Glycosidases"/>
    <property type="match status" value="1"/>
</dbReference>
<dbReference type="InterPro" id="IPR050386">
    <property type="entry name" value="Glycosyl_hydrolase_5"/>
</dbReference>